<dbReference type="RefSeq" id="WP_116241352.1">
    <property type="nucleotide sequence ID" value="NZ_QUAB01000033.1"/>
</dbReference>
<dbReference type="PANTHER" id="PTHR43072:SF23">
    <property type="entry name" value="UPF0039 PROTEIN C11D3.02C"/>
    <property type="match status" value="1"/>
</dbReference>
<dbReference type="EMBL" id="QUAB01000033">
    <property type="protein sequence ID" value="REJ06575.1"/>
    <property type="molecule type" value="Genomic_DNA"/>
</dbReference>
<evidence type="ECO:0000259" key="3">
    <source>
        <dbReference type="PROSITE" id="PS51186"/>
    </source>
</evidence>
<evidence type="ECO:0000256" key="2">
    <source>
        <dbReference type="ARBA" id="ARBA00023315"/>
    </source>
</evidence>
<evidence type="ECO:0000313" key="4">
    <source>
        <dbReference type="EMBL" id="REJ06575.1"/>
    </source>
</evidence>
<sequence length="170" mass="18446">MRVRPVEERDLPGIRAVYNHYVRESVVTFDETESTDEDWAAKAARIRAAGLPFLVAETEEGELIGYALAQPWSPKSAYRYTVENSIYLAPGSGGQGYGWALMARFLDACRQAGLREVIAVIVEGADASLALHRKAGFTDAGALRNVGEKFGKDLGVVFLQLSLRSPGSPG</sequence>
<dbReference type="CDD" id="cd04301">
    <property type="entry name" value="NAT_SF"/>
    <property type="match status" value="1"/>
</dbReference>
<dbReference type="Gene3D" id="3.40.630.30">
    <property type="match status" value="1"/>
</dbReference>
<dbReference type="OrthoDB" id="3173333at2"/>
<gene>
    <name evidence="4" type="ORF">DY023_05590</name>
</gene>
<keyword evidence="1 4" id="KW-0808">Transferase</keyword>
<dbReference type="InterPro" id="IPR000182">
    <property type="entry name" value="GNAT_dom"/>
</dbReference>
<dbReference type="SUPFAM" id="SSF55729">
    <property type="entry name" value="Acyl-CoA N-acyltransferases (Nat)"/>
    <property type="match status" value="1"/>
</dbReference>
<organism evidence="4 5">
    <name type="scientific">Microbacterium bovistercoris</name>
    <dbReference type="NCBI Taxonomy" id="2293570"/>
    <lineage>
        <taxon>Bacteria</taxon>
        <taxon>Bacillati</taxon>
        <taxon>Actinomycetota</taxon>
        <taxon>Actinomycetes</taxon>
        <taxon>Micrococcales</taxon>
        <taxon>Microbacteriaceae</taxon>
        <taxon>Microbacterium</taxon>
    </lineage>
</organism>
<keyword evidence="5" id="KW-1185">Reference proteome</keyword>
<keyword evidence="2" id="KW-0012">Acyltransferase</keyword>
<dbReference type="Proteomes" id="UP000262172">
    <property type="component" value="Unassembled WGS sequence"/>
</dbReference>
<proteinExistence type="predicted"/>
<dbReference type="InterPro" id="IPR016181">
    <property type="entry name" value="Acyl_CoA_acyltransferase"/>
</dbReference>
<dbReference type="AlphaFoldDB" id="A0A371NX02"/>
<dbReference type="GO" id="GO:0016747">
    <property type="term" value="F:acyltransferase activity, transferring groups other than amino-acyl groups"/>
    <property type="evidence" value="ECO:0007669"/>
    <property type="project" value="InterPro"/>
</dbReference>
<feature type="domain" description="N-acetyltransferase" evidence="3">
    <location>
        <begin position="1"/>
        <end position="164"/>
    </location>
</feature>
<dbReference type="PANTHER" id="PTHR43072">
    <property type="entry name" value="N-ACETYLTRANSFERASE"/>
    <property type="match status" value="1"/>
</dbReference>
<comment type="caution">
    <text evidence="4">The sequence shown here is derived from an EMBL/GenBank/DDBJ whole genome shotgun (WGS) entry which is preliminary data.</text>
</comment>
<evidence type="ECO:0000313" key="5">
    <source>
        <dbReference type="Proteomes" id="UP000262172"/>
    </source>
</evidence>
<name>A0A371NX02_9MICO</name>
<dbReference type="Pfam" id="PF00583">
    <property type="entry name" value="Acetyltransf_1"/>
    <property type="match status" value="1"/>
</dbReference>
<dbReference type="PROSITE" id="PS51186">
    <property type="entry name" value="GNAT"/>
    <property type="match status" value="1"/>
</dbReference>
<accession>A0A371NX02</accession>
<protein>
    <submittedName>
        <fullName evidence="4">N-acetyltransferase</fullName>
    </submittedName>
</protein>
<evidence type="ECO:0000256" key="1">
    <source>
        <dbReference type="ARBA" id="ARBA00022679"/>
    </source>
</evidence>
<reference evidence="4 5" key="1">
    <citation type="submission" date="2018-08" db="EMBL/GenBank/DDBJ databases">
        <title>Isolation, diversity and antifungal activity of Actinobacteria from cow dung.</title>
        <authorList>
            <person name="Ling L."/>
        </authorList>
    </citation>
    <scope>NUCLEOTIDE SEQUENCE [LARGE SCALE GENOMIC DNA]</scope>
    <source>
        <strain evidence="4 5">NEAU-LLE</strain>
    </source>
</reference>